<keyword evidence="12" id="KW-1185">Reference proteome</keyword>
<dbReference type="GO" id="GO:0006508">
    <property type="term" value="P:proteolysis"/>
    <property type="evidence" value="ECO:0007669"/>
    <property type="project" value="UniProtKB-KW"/>
</dbReference>
<dbReference type="EC" id="3.4.19.12" evidence="3"/>
<keyword evidence="7" id="KW-0788">Thiol protease</keyword>
<dbReference type="CDD" id="cd02674">
    <property type="entry name" value="Peptidase_C19R"/>
    <property type="match status" value="1"/>
</dbReference>
<dbReference type="EMBL" id="BNCO01000006">
    <property type="protein sequence ID" value="GIL48636.1"/>
    <property type="molecule type" value="Genomic_DNA"/>
</dbReference>
<evidence type="ECO:0000259" key="10">
    <source>
        <dbReference type="PROSITE" id="PS51283"/>
    </source>
</evidence>
<comment type="catalytic activity">
    <reaction evidence="1">
        <text>Thiol-dependent hydrolysis of ester, thioester, amide, peptide and isopeptide bonds formed by the C-terminal Gly of ubiquitin (a 76-residue protein attached to proteins as an intracellular targeting signal).</text>
        <dbReference type="EC" id="3.4.19.12"/>
    </reaction>
</comment>
<organism evidence="11 12">
    <name type="scientific">Volvox africanus</name>
    <dbReference type="NCBI Taxonomy" id="51714"/>
    <lineage>
        <taxon>Eukaryota</taxon>
        <taxon>Viridiplantae</taxon>
        <taxon>Chlorophyta</taxon>
        <taxon>core chlorophytes</taxon>
        <taxon>Chlorophyceae</taxon>
        <taxon>CS clade</taxon>
        <taxon>Chlamydomonadales</taxon>
        <taxon>Volvocaceae</taxon>
        <taxon>Volvox</taxon>
    </lineage>
</organism>
<keyword evidence="6" id="KW-0378">Hydrolase</keyword>
<keyword evidence="5" id="KW-0833">Ubl conjugation pathway</keyword>
<name>A0A8J4AVT1_9CHLO</name>
<feature type="region of interest" description="Disordered" evidence="8">
    <location>
        <begin position="925"/>
        <end position="955"/>
    </location>
</feature>
<comment type="similarity">
    <text evidence="2">Belongs to the peptidase C19 family.</text>
</comment>
<proteinExistence type="inferred from homology"/>
<sequence>MTVAVHSEAAEVDALEKNASWTVGSIGYLVSTAWWNIWVQYSSYTGPGAASAASLLLLPGGSGPRPGPISNTDLLPPGYSASKPQPPGVTTPQGQTAPNPEAVPLRPGLVEQRDFVTVSAGTWQHLYSMYGGGPAIARRVVTEAAPGTSGGTDAAERWRRLTLYPLQLEVLYKAKDGSERSTVVSIDPEASLSALKARACSALGVSESEVALWDYTGGRPVRYLEAVPSSEAGTTTTSTGGAVPRVVEDGTPAPPASADGAANRAGSGGGMDVDSVAMTTRWPAAIESQTAAPGKASAKDGVMGQALRDVPLMDGHLLGLRRRDAGVVSFDAGVEAGDDACGSDNDNDTGHAVRQKEAGKKAAVPVRMSIAEEAAATGVRRVSAAGSSRSDGGSGTAIPIPPAPARTGGGATGLTFGSSRQGNQRSLWGASEDNVIPRDGQPPGLAGLSNLGNTCFMNSSLQCLAHAVPLMRAFLGGAYLQDLNRTNPLGMKGELAEAFGSLMEQLWRGGLSAATPRSFKAKIGRFAPQFSGYAQHDSQEFLAFLLDGLHEDTNRIRNKPYIEERDQPGRPDEEVAAEAWANYRARNDSLVVDHFQGLFKSTVDCPQCGFNSVKFDPFMYLSLPLPESRRRVVEVVLVRTDGSELPCRMALELPSGATLADLLRATAQAAGLPAEVVSTPEHHLLAARPLRGPSSTNDELALLTDSRLRVADALDAGGSGSTYSLRSSSNSPDCGLVVYHYPDAARGPRGEGLAPVIVHFKRPDSRRTASWSRGVWCGAPLVLYMPEGQPPYSPEQVIKVPSSPGNRFEWEISGECPLAAALVEVLRPIQRLPLAMPPPPPQGVDSALPHTEVQAATSAEGFSTKCPEEAEAVQDPMGQSVEDSVTLAEKGNGQEQVRLAEAVVPALVPMEEDDRLVVIGGADEELRPSTPSWDGARGGAGASDGSNETPIHPCSSSDKVIVAAELMEGMESLPAPAVDATAVSSASGLAGGGYGDSSLQGTPEPSACGAMEDNAAMANPAPLPAVIILGPPESADAPDATGLRPPGVEPFDMWVGQSTWGADDGGAAAGAAAAGQRDAGATASTAAAPFTGAPFSLKLCNSKGESMLWGVIYDKDIKVEHHREFLLMFSDATSGADGVPYAAELLDSPSEHPSLGQHRRRVASGPQPVSLDACMTTFLQPERLAESDAWYCPRCKSHVCADKKLDLWSLPEVLVVHLKRFSYTRYSRNKLDTRVDFPLHGLDLGPYVMRPQAVSPMYDLFAVSNHYGSLGGGHYTAYAKLPSPFSGSTVEVHGAAAEAQSVDRWYCFDDSHVSLVAPEAVRSPAAYVLFYRRRAEAAKDPPDVEDLLELLKRQRVELQQQLASTAGLLADGPTENTARAGPGGSPDSGSDRQPEHDQDQDQDQGSRGAFLGSRRSGALGAVGEVSIAAAAAAAQAARGSEEAAPTTGDGEELEVEGRSMAAFSLGSRDPAAAGTYPHRRIGGSGGGGGFSVSSDSYGNAAAAEEPANVTPMSVGNTYGDTGGVGTTGGRSTNLSSGKCHDGEYGGNGAYDANDYGAFALDDGGAGDSLADHCEGALIQPPGSPVEFELDRNNTDVSELYQEVEDMEILQDRVSGSDMASAGGNDQEVDPDDDVTGLGEDEGVV</sequence>
<feature type="compositionally biased region" description="Basic and acidic residues" evidence="8">
    <location>
        <begin position="348"/>
        <end position="360"/>
    </location>
</feature>
<evidence type="ECO:0000313" key="12">
    <source>
        <dbReference type="Proteomes" id="UP000747399"/>
    </source>
</evidence>
<dbReference type="Gene3D" id="3.30.2230.10">
    <property type="entry name" value="DUSP-like"/>
    <property type="match status" value="1"/>
</dbReference>
<feature type="domain" description="DUSP" evidence="10">
    <location>
        <begin position="3"/>
        <end position="141"/>
    </location>
</feature>
<feature type="compositionally biased region" description="Basic and acidic residues" evidence="8">
    <location>
        <begin position="1389"/>
        <end position="1399"/>
    </location>
</feature>
<dbReference type="Pfam" id="PF00443">
    <property type="entry name" value="UCH"/>
    <property type="match status" value="1"/>
</dbReference>
<accession>A0A8J4AVT1</accession>
<dbReference type="InterPro" id="IPR038765">
    <property type="entry name" value="Papain-like_cys_pep_sf"/>
</dbReference>
<evidence type="ECO:0000256" key="4">
    <source>
        <dbReference type="ARBA" id="ARBA00022670"/>
    </source>
</evidence>
<dbReference type="InterPro" id="IPR006615">
    <property type="entry name" value="Pept_C19_DUSP"/>
</dbReference>
<feature type="region of interest" description="Disordered" evidence="8">
    <location>
        <begin position="1468"/>
        <end position="1546"/>
    </location>
</feature>
<dbReference type="InterPro" id="IPR028889">
    <property type="entry name" value="USP"/>
</dbReference>
<evidence type="ECO:0000313" key="11">
    <source>
        <dbReference type="EMBL" id="GIL48636.1"/>
    </source>
</evidence>
<dbReference type="PROSITE" id="PS50235">
    <property type="entry name" value="USP_3"/>
    <property type="match status" value="1"/>
</dbReference>
<dbReference type="GO" id="GO:0016579">
    <property type="term" value="P:protein deubiquitination"/>
    <property type="evidence" value="ECO:0007669"/>
    <property type="project" value="InterPro"/>
</dbReference>
<feature type="compositionally biased region" description="Low complexity" evidence="8">
    <location>
        <begin position="379"/>
        <end position="391"/>
    </location>
</feature>
<dbReference type="PROSITE" id="PS51283">
    <property type="entry name" value="DUSP"/>
    <property type="match status" value="1"/>
</dbReference>
<dbReference type="Proteomes" id="UP000747399">
    <property type="component" value="Unassembled WGS sequence"/>
</dbReference>
<dbReference type="GO" id="GO:0004843">
    <property type="term" value="F:cysteine-type deubiquitinase activity"/>
    <property type="evidence" value="ECO:0007669"/>
    <property type="project" value="UniProtKB-EC"/>
</dbReference>
<evidence type="ECO:0000256" key="7">
    <source>
        <dbReference type="ARBA" id="ARBA00022807"/>
    </source>
</evidence>
<dbReference type="SMART" id="SM00695">
    <property type="entry name" value="DUSP"/>
    <property type="match status" value="1"/>
</dbReference>
<feature type="region of interest" description="Disordered" evidence="8">
    <location>
        <begin position="66"/>
        <end position="98"/>
    </location>
</feature>
<dbReference type="SUPFAM" id="SSF54001">
    <property type="entry name" value="Cysteine proteinases"/>
    <property type="match status" value="1"/>
</dbReference>
<dbReference type="PANTHER" id="PTHR21646:SF24">
    <property type="entry name" value="UBIQUITIN CARBOXYL-TERMINAL HYDROLASE"/>
    <property type="match status" value="1"/>
</dbReference>
<evidence type="ECO:0000259" key="9">
    <source>
        <dbReference type="PROSITE" id="PS50235"/>
    </source>
</evidence>
<keyword evidence="4" id="KW-0645">Protease</keyword>
<dbReference type="PANTHER" id="PTHR21646">
    <property type="entry name" value="UBIQUITIN CARBOXYL-TERMINAL HYDROLASE"/>
    <property type="match status" value="1"/>
</dbReference>
<dbReference type="Pfam" id="PF06337">
    <property type="entry name" value="DUSP"/>
    <property type="match status" value="1"/>
</dbReference>
<feature type="compositionally biased region" description="Low complexity" evidence="8">
    <location>
        <begin position="229"/>
        <end position="242"/>
    </location>
</feature>
<dbReference type="InterPro" id="IPR001394">
    <property type="entry name" value="Peptidase_C19_UCH"/>
</dbReference>
<feature type="compositionally biased region" description="Acidic residues" evidence="8">
    <location>
        <begin position="1626"/>
        <end position="1644"/>
    </location>
</feature>
<feature type="region of interest" description="Disordered" evidence="8">
    <location>
        <begin position="379"/>
        <end position="425"/>
    </location>
</feature>
<dbReference type="InterPro" id="IPR035927">
    <property type="entry name" value="DUSP-like_sf"/>
</dbReference>
<dbReference type="InterPro" id="IPR050185">
    <property type="entry name" value="Ub_carboxyl-term_hydrolase"/>
</dbReference>
<feature type="region of interest" description="Disordered" evidence="8">
    <location>
        <begin position="1608"/>
        <end position="1644"/>
    </location>
</feature>
<feature type="region of interest" description="Disordered" evidence="8">
    <location>
        <begin position="341"/>
        <end position="361"/>
    </location>
</feature>
<evidence type="ECO:0000256" key="6">
    <source>
        <dbReference type="ARBA" id="ARBA00022801"/>
    </source>
</evidence>
<reference evidence="11" key="1">
    <citation type="journal article" date="2021" name="Proc. Natl. Acad. Sci. U.S.A.">
        <title>Three genomes in the algal genus Volvox reveal the fate of a haploid sex-determining region after a transition to homothallism.</title>
        <authorList>
            <person name="Yamamoto K."/>
            <person name="Hamaji T."/>
            <person name="Kawai-Toyooka H."/>
            <person name="Matsuzaki R."/>
            <person name="Takahashi F."/>
            <person name="Nishimura Y."/>
            <person name="Kawachi M."/>
            <person name="Noguchi H."/>
            <person name="Minakuchi Y."/>
            <person name="Umen J.G."/>
            <person name="Toyoda A."/>
            <person name="Nozaki H."/>
        </authorList>
    </citation>
    <scope>NUCLEOTIDE SEQUENCE</scope>
    <source>
        <strain evidence="11">NIES-3780</strain>
    </source>
</reference>
<gene>
    <name evidence="11" type="ORF">Vafri_5106</name>
</gene>
<dbReference type="PROSITE" id="PS00973">
    <property type="entry name" value="USP_2"/>
    <property type="match status" value="1"/>
</dbReference>
<dbReference type="InterPro" id="IPR018200">
    <property type="entry name" value="USP_CS"/>
</dbReference>
<evidence type="ECO:0000256" key="8">
    <source>
        <dbReference type="SAM" id="MobiDB-lite"/>
    </source>
</evidence>
<comment type="caution">
    <text evidence="11">The sequence shown here is derived from an EMBL/GenBank/DDBJ whole genome shotgun (WGS) entry which is preliminary data.</text>
</comment>
<feature type="region of interest" description="Disordered" evidence="8">
    <location>
        <begin position="228"/>
        <end position="271"/>
    </location>
</feature>
<evidence type="ECO:0000256" key="2">
    <source>
        <dbReference type="ARBA" id="ARBA00009085"/>
    </source>
</evidence>
<feature type="domain" description="USP" evidence="9">
    <location>
        <begin position="446"/>
        <end position="1334"/>
    </location>
</feature>
<dbReference type="Gene3D" id="3.90.70.10">
    <property type="entry name" value="Cysteine proteinases"/>
    <property type="match status" value="2"/>
</dbReference>
<feature type="region of interest" description="Disordered" evidence="8">
    <location>
        <begin position="1365"/>
        <end position="1413"/>
    </location>
</feature>
<protein>
    <recommendedName>
        <fullName evidence="3">ubiquitinyl hydrolase 1</fullName>
        <ecNumber evidence="3">3.4.19.12</ecNumber>
    </recommendedName>
</protein>
<evidence type="ECO:0000256" key="5">
    <source>
        <dbReference type="ARBA" id="ARBA00022786"/>
    </source>
</evidence>
<evidence type="ECO:0000256" key="1">
    <source>
        <dbReference type="ARBA" id="ARBA00000707"/>
    </source>
</evidence>
<dbReference type="SUPFAM" id="SSF143791">
    <property type="entry name" value="DUSP-like"/>
    <property type="match status" value="1"/>
</dbReference>
<evidence type="ECO:0000256" key="3">
    <source>
        <dbReference type="ARBA" id="ARBA00012759"/>
    </source>
</evidence>
<dbReference type="PROSITE" id="PS00972">
    <property type="entry name" value="USP_1"/>
    <property type="match status" value="1"/>
</dbReference>